<keyword evidence="3" id="KW-0349">Heme</keyword>
<dbReference type="GO" id="GO:0046872">
    <property type="term" value="F:metal ion binding"/>
    <property type="evidence" value="ECO:0007669"/>
    <property type="project" value="UniProtKB-KW"/>
</dbReference>
<dbReference type="GO" id="GO:0005829">
    <property type="term" value="C:cytosol"/>
    <property type="evidence" value="ECO:0007669"/>
    <property type="project" value="TreeGrafter"/>
</dbReference>
<dbReference type="AlphaFoldDB" id="A0A8H5GP32"/>
<evidence type="ECO:0000256" key="1">
    <source>
        <dbReference type="ARBA" id="ARBA00001970"/>
    </source>
</evidence>
<evidence type="ECO:0000256" key="5">
    <source>
        <dbReference type="ARBA" id="ARBA00023002"/>
    </source>
</evidence>
<evidence type="ECO:0000256" key="2">
    <source>
        <dbReference type="ARBA" id="ARBA00022559"/>
    </source>
</evidence>
<evidence type="ECO:0000256" key="4">
    <source>
        <dbReference type="ARBA" id="ARBA00022723"/>
    </source>
</evidence>
<gene>
    <name evidence="10" type="ORF">D9757_011212</name>
</gene>
<evidence type="ECO:0000256" key="6">
    <source>
        <dbReference type="ARBA" id="ARBA00023004"/>
    </source>
</evidence>
<dbReference type="Pfam" id="PF21105">
    <property type="entry name" value="DyP_N"/>
    <property type="match status" value="1"/>
</dbReference>
<keyword evidence="6" id="KW-0408">Iron</keyword>
<keyword evidence="11" id="KW-1185">Reference proteome</keyword>
<dbReference type="Proteomes" id="UP000518752">
    <property type="component" value="Unassembled WGS sequence"/>
</dbReference>
<dbReference type="SUPFAM" id="SSF54909">
    <property type="entry name" value="Dimeric alpha+beta barrel"/>
    <property type="match status" value="1"/>
</dbReference>
<dbReference type="PANTHER" id="PTHR30521">
    <property type="entry name" value="DEFERROCHELATASE/PEROXIDASE"/>
    <property type="match status" value="1"/>
</dbReference>
<comment type="similarity">
    <text evidence="7">Belongs to the DyP-type peroxidase family.</text>
</comment>
<evidence type="ECO:0000256" key="8">
    <source>
        <dbReference type="SAM" id="MobiDB-lite"/>
    </source>
</evidence>
<reference evidence="10 11" key="1">
    <citation type="journal article" date="2020" name="ISME J.">
        <title>Uncovering the hidden diversity of litter-decomposition mechanisms in mushroom-forming fungi.</title>
        <authorList>
            <person name="Floudas D."/>
            <person name="Bentzer J."/>
            <person name="Ahren D."/>
            <person name="Johansson T."/>
            <person name="Persson P."/>
            <person name="Tunlid A."/>
        </authorList>
    </citation>
    <scope>NUCLEOTIDE SEQUENCE [LARGE SCALE GENOMIC DNA]</scope>
    <source>
        <strain evidence="10 11">CBS 406.79</strain>
    </source>
</reference>
<keyword evidence="4" id="KW-0479">Metal-binding</keyword>
<name>A0A8H5GP32_9AGAR</name>
<dbReference type="EMBL" id="JAACJN010000135">
    <property type="protein sequence ID" value="KAF5368245.1"/>
    <property type="molecule type" value="Genomic_DNA"/>
</dbReference>
<dbReference type="InterPro" id="IPR011008">
    <property type="entry name" value="Dimeric_a/b-barrel"/>
</dbReference>
<sequence length="656" mass="73849">MGYSCTPKRYQMDVIRSISSYALIMAFDSHNVDESTATVDIAVPAGIEVQVSITFQQTYRQIISETWLSDDSLNKEEFYASDHLEKSGDSTTPAETIERQLKLRFLYFIEGRQRPIPSEMLEVITESQGADSIALRIVARDESSSGASDIDMFARVTLYDPSSPAVEHGLGGATTSDEETTSNAEEPQDVAPDLSNIQAEIVPGLNKAYQYFIFFRFNKISGFRDTMKSEIIPVISTAKDVFDMLKKKEFPSSGLPNTDWEYVGCSVGFSSIGLSKLGPNDYLYDEAFHRGQKQDAKDLGDKGIESEGEFLPDWEDKYLEEIHGVFQITAHNDSKGKAFVYQLKQAFSYSGGIKTVLSFRTHFRPHPDTRNEHFGFRDGISKPEIEGYTFDDELPIRFPGSPVVDPGCLLMGRKGDLDKDRRPAWAVDGSFFVFRRLRQLVPEFNSFLRENGVKLFPSLTPEDAADKLGARMFGRWKSGTPIVHSPDEDDKSISEDNDKINNFQYPADQEACPFAAHTQKSYPRTNMPGSNDHLFRRASIPYGFELDASEISTSTTQKDRGLLFLCYQSSIERARFKYTQQRFNNPDFPFSPLQSEKPGQKPGYDAVIGSSPRYMTGANPEKPTDKLSIPFRFVEARGGEYFFMPSISTLNKIADE</sequence>
<dbReference type="GO" id="GO:0020037">
    <property type="term" value="F:heme binding"/>
    <property type="evidence" value="ECO:0007669"/>
    <property type="project" value="InterPro"/>
</dbReference>
<evidence type="ECO:0000256" key="3">
    <source>
        <dbReference type="ARBA" id="ARBA00022617"/>
    </source>
</evidence>
<dbReference type="NCBIfam" id="TIGR01413">
    <property type="entry name" value="Dyp_perox_fam"/>
    <property type="match status" value="1"/>
</dbReference>
<protein>
    <recommendedName>
        <fullName evidence="9">DyP dimeric alpha+beta barrel domain-containing protein</fullName>
    </recommendedName>
</protein>
<comment type="cofactor">
    <cofactor evidence="1">
        <name>heme b</name>
        <dbReference type="ChEBI" id="CHEBI:60344"/>
    </cofactor>
</comment>
<feature type="domain" description="DyP dimeric alpha+beta barrel" evidence="9">
    <location>
        <begin position="196"/>
        <end position="365"/>
    </location>
</feature>
<accession>A0A8H5GP32</accession>
<keyword evidence="5" id="KW-0560">Oxidoreductase</keyword>
<organism evidence="10 11">
    <name type="scientific">Collybiopsis confluens</name>
    <dbReference type="NCBI Taxonomy" id="2823264"/>
    <lineage>
        <taxon>Eukaryota</taxon>
        <taxon>Fungi</taxon>
        <taxon>Dikarya</taxon>
        <taxon>Basidiomycota</taxon>
        <taxon>Agaricomycotina</taxon>
        <taxon>Agaricomycetes</taxon>
        <taxon>Agaricomycetidae</taxon>
        <taxon>Agaricales</taxon>
        <taxon>Marasmiineae</taxon>
        <taxon>Omphalotaceae</taxon>
        <taxon>Collybiopsis</taxon>
    </lineage>
</organism>
<dbReference type="PROSITE" id="PS51404">
    <property type="entry name" value="DYP_PEROXIDASE"/>
    <property type="match status" value="1"/>
</dbReference>
<evidence type="ECO:0000259" key="9">
    <source>
        <dbReference type="Pfam" id="PF21105"/>
    </source>
</evidence>
<evidence type="ECO:0000313" key="10">
    <source>
        <dbReference type="EMBL" id="KAF5368245.1"/>
    </source>
</evidence>
<keyword evidence="2" id="KW-0575">Peroxidase</keyword>
<evidence type="ECO:0000256" key="7">
    <source>
        <dbReference type="ARBA" id="ARBA00025737"/>
    </source>
</evidence>
<feature type="region of interest" description="Disordered" evidence="8">
    <location>
        <begin position="166"/>
        <end position="189"/>
    </location>
</feature>
<evidence type="ECO:0000313" key="11">
    <source>
        <dbReference type="Proteomes" id="UP000518752"/>
    </source>
</evidence>
<comment type="caution">
    <text evidence="10">The sequence shown here is derived from an EMBL/GenBank/DDBJ whole genome shotgun (WGS) entry which is preliminary data.</text>
</comment>
<dbReference type="PANTHER" id="PTHR30521:SF4">
    <property type="entry name" value="DEFERROCHELATASE"/>
    <property type="match status" value="1"/>
</dbReference>
<proteinExistence type="inferred from homology"/>
<dbReference type="OrthoDB" id="3207336at2759"/>
<dbReference type="InterPro" id="IPR006314">
    <property type="entry name" value="Dyp_peroxidase"/>
</dbReference>
<dbReference type="GO" id="GO:0004601">
    <property type="term" value="F:peroxidase activity"/>
    <property type="evidence" value="ECO:0007669"/>
    <property type="project" value="UniProtKB-KW"/>
</dbReference>
<dbReference type="InterPro" id="IPR049509">
    <property type="entry name" value="DyP_N"/>
</dbReference>